<accession>A0A8I1SPW2</accession>
<sequence>MSEHSTILELRLFDNALDFINKSMESYLLASEENRIIEYKYAILFLANGVELILKSILEDKHPLFIKESLDKNNDKTVSAENLVTRINTVYNYETPKKFIKHIDRDSFEAIREIRNNIIHKDVVFQHSNHPEKLYARTLFSLDKVVRDFKGRTLSHDVPSWHKVVLLEEIKKIYHSNVKGIVINNIEVPCALCGIKKLINKDNKINCFHCGTDFNTIQEAIMSLDDELLKEELFNAFIEEKKSNGCTIFNCPKCDKSEHGWFDPKSNKVECFECGFIETDSCSKCKCNSLISEYDEYEHGLVDLIKFCLLCEEYFDDNVCPCCFKPSNSLYSVKIDVRKTSTFSSFFPHLEYNDGPFITTKVCVECHSTLIDLEEKKQVTLL</sequence>
<comment type="caution">
    <text evidence="1">The sequence shown here is derived from an EMBL/GenBank/DDBJ whole genome shotgun (WGS) entry which is preliminary data.</text>
</comment>
<dbReference type="Proteomes" id="UP000664578">
    <property type="component" value="Unassembled WGS sequence"/>
</dbReference>
<dbReference type="EMBL" id="JAEMWV010000011">
    <property type="protein sequence ID" value="MBN8253595.1"/>
    <property type="molecule type" value="Genomic_DNA"/>
</dbReference>
<dbReference type="RefSeq" id="WP_206783071.1">
    <property type="nucleotide sequence ID" value="NZ_JAEMWV010000011.1"/>
</dbReference>
<gene>
    <name evidence="1" type="ORF">JF537_18755</name>
</gene>
<evidence type="ECO:0000313" key="2">
    <source>
        <dbReference type="Proteomes" id="UP000664578"/>
    </source>
</evidence>
<reference evidence="1" key="1">
    <citation type="submission" date="2020-12" db="EMBL/GenBank/DDBJ databases">
        <title>PHA producing bacteria isolated from mangrove.</title>
        <authorList>
            <person name="Zheng W."/>
            <person name="Yu S."/>
            <person name="Huang Y."/>
        </authorList>
    </citation>
    <scope>NUCLEOTIDE SEQUENCE</scope>
    <source>
        <strain evidence="1">GN22-4</strain>
    </source>
</reference>
<name>A0A8I1SPW2_9BACI</name>
<proteinExistence type="predicted"/>
<dbReference type="AlphaFoldDB" id="A0A8I1SPW2"/>
<protein>
    <submittedName>
        <fullName evidence="1">Uncharacterized protein</fullName>
    </submittedName>
</protein>
<organism evidence="1 2">
    <name type="scientific">Priestia flexa</name>
    <dbReference type="NCBI Taxonomy" id="86664"/>
    <lineage>
        <taxon>Bacteria</taxon>
        <taxon>Bacillati</taxon>
        <taxon>Bacillota</taxon>
        <taxon>Bacilli</taxon>
        <taxon>Bacillales</taxon>
        <taxon>Bacillaceae</taxon>
        <taxon>Priestia</taxon>
    </lineage>
</organism>
<evidence type="ECO:0000313" key="1">
    <source>
        <dbReference type="EMBL" id="MBN8253595.1"/>
    </source>
</evidence>